<feature type="compositionally biased region" description="Gly residues" evidence="4">
    <location>
        <begin position="633"/>
        <end position="694"/>
    </location>
</feature>
<evidence type="ECO:0000313" key="7">
    <source>
        <dbReference type="Proteomes" id="UP000618591"/>
    </source>
</evidence>
<dbReference type="PANTHER" id="PTHR47234:SF1">
    <property type="entry name" value="TONB-DEPENDENT RECEPTOR"/>
    <property type="match status" value="1"/>
</dbReference>
<sequence>MKRSSTLLTLALAATPTFALAQQQKPTPARPAAQPAAISDEGDDGGDIVVRGARPPGSVIGDIPPEQQLSPADIRSYGVSSVTELLAELGPQIRSDRGSGGAPVVLLDGKRISGFSEIRDLPTEAIARVDILPEEVALKYGYRADQKVVNIVLRRRFRAATVELADRVPTAGGRHAPQAELDLLKIANKGRVNLHLEYSATTALTESERNIAATAAPGGIDQRPFRTLLPSTEAFNANATYARNFGDISGTFNGTLGTTTSNGLRGLPANAPNGDQSALNQRNSTIATHFGTAFNGVLGTWQWTLTGGYDHNEAKTLTDVGFDPTTTPPGALPASRGSSISNTGQVDALLNGALFKLPAGDVSTSVRVGGDFNSFSSQSFRGGVSTPGAASRNSGNGQINVDLPLTSRTKNVLAAVGTLSVNGNFAVDQLSDFGTLKTIGYGLNWSPIVPLRIIASITDQDVAPTPQQLGNPQIVTPNVPVFDYVLGQNALVTTVSGGNRGLIASNSHVRKLGVTLKPWSTKELTLSANYVDARVENPVVAFPSASAAIEAAFPSRFTRSGGVLQRIDSSPINFAETSRSELRWGINFSTALKSKLQKQIEAWRAGKGPNPFAGLKIPASVQRQIDQARAERGGGQGGGDRPAGAGGGGPGGSGPGGGGPGAGGPGGGPGAGGRGGFGGFGGFGGGGPGGRGGPGGGRLQFALYHTWHFTDRVLVQQGGPALDLLNGDATGGSGGQSRHELEGQAGYSNNGIGVRLSTNWQSATRVNGGTPVNPQTLRFSDLGTANLRLFADLGQRIELIKKYPWLRGTRVAFSIDNLFDARQRVTDARGTIPVAYQPDYLNPLGRTVRISVRKLFF</sequence>
<dbReference type="RefSeq" id="WP_188448318.1">
    <property type="nucleotide sequence ID" value="NZ_BMDW01000017.1"/>
</dbReference>
<comment type="subcellular location">
    <subcellularLocation>
        <location evidence="1">Cell outer membrane</location>
    </subcellularLocation>
</comment>
<feature type="chain" id="PRO_5045434599" description="TonB-dependent receptor" evidence="5">
    <location>
        <begin position="22"/>
        <end position="857"/>
    </location>
</feature>
<feature type="region of interest" description="Disordered" evidence="4">
    <location>
        <begin position="627"/>
        <end position="694"/>
    </location>
</feature>
<evidence type="ECO:0000256" key="2">
    <source>
        <dbReference type="ARBA" id="ARBA00023136"/>
    </source>
</evidence>
<dbReference type="Gene3D" id="2.40.170.20">
    <property type="entry name" value="TonB-dependent receptor, beta-barrel domain"/>
    <property type="match status" value="1"/>
</dbReference>
<keyword evidence="5" id="KW-0732">Signal</keyword>
<comment type="caution">
    <text evidence="6">The sequence shown here is derived from an EMBL/GenBank/DDBJ whole genome shotgun (WGS) entry which is preliminary data.</text>
</comment>
<keyword evidence="7" id="KW-1185">Reference proteome</keyword>
<dbReference type="InterPro" id="IPR037066">
    <property type="entry name" value="Plug_dom_sf"/>
</dbReference>
<feature type="signal peptide" evidence="5">
    <location>
        <begin position="1"/>
        <end position="21"/>
    </location>
</feature>
<accession>A0ABQ1H0Z3</accession>
<feature type="region of interest" description="Disordered" evidence="4">
    <location>
        <begin position="19"/>
        <end position="59"/>
    </location>
</feature>
<evidence type="ECO:0000256" key="3">
    <source>
        <dbReference type="ARBA" id="ARBA00023237"/>
    </source>
</evidence>
<evidence type="ECO:0000313" key="6">
    <source>
        <dbReference type="EMBL" id="GGA55025.1"/>
    </source>
</evidence>
<dbReference type="Gene3D" id="2.170.130.10">
    <property type="entry name" value="TonB-dependent receptor, plug domain"/>
    <property type="match status" value="1"/>
</dbReference>
<dbReference type="Proteomes" id="UP000618591">
    <property type="component" value="Unassembled WGS sequence"/>
</dbReference>
<evidence type="ECO:0000256" key="1">
    <source>
        <dbReference type="ARBA" id="ARBA00004442"/>
    </source>
</evidence>
<evidence type="ECO:0008006" key="8">
    <source>
        <dbReference type="Google" id="ProtNLM"/>
    </source>
</evidence>
<dbReference type="InterPro" id="IPR036942">
    <property type="entry name" value="Beta-barrel_TonB_sf"/>
</dbReference>
<proteinExistence type="predicted"/>
<keyword evidence="2" id="KW-0472">Membrane</keyword>
<dbReference type="SUPFAM" id="SSF56935">
    <property type="entry name" value="Porins"/>
    <property type="match status" value="1"/>
</dbReference>
<gene>
    <name evidence="6" type="ORF">GCM10011395_26810</name>
</gene>
<organism evidence="6 7">
    <name type="scientific">Sphingomonas psychrolutea</name>
    <dbReference type="NCBI Taxonomy" id="1259676"/>
    <lineage>
        <taxon>Bacteria</taxon>
        <taxon>Pseudomonadati</taxon>
        <taxon>Pseudomonadota</taxon>
        <taxon>Alphaproteobacteria</taxon>
        <taxon>Sphingomonadales</taxon>
        <taxon>Sphingomonadaceae</taxon>
        <taxon>Sphingomonas</taxon>
    </lineage>
</organism>
<dbReference type="EMBL" id="BMDW01000017">
    <property type="protein sequence ID" value="GGA55025.1"/>
    <property type="molecule type" value="Genomic_DNA"/>
</dbReference>
<evidence type="ECO:0000256" key="5">
    <source>
        <dbReference type="SAM" id="SignalP"/>
    </source>
</evidence>
<keyword evidence="3" id="KW-0998">Cell outer membrane</keyword>
<dbReference type="PANTHER" id="PTHR47234">
    <property type="match status" value="1"/>
</dbReference>
<reference evidence="7" key="1">
    <citation type="journal article" date="2019" name="Int. J. Syst. Evol. Microbiol.">
        <title>The Global Catalogue of Microorganisms (GCM) 10K type strain sequencing project: providing services to taxonomists for standard genome sequencing and annotation.</title>
        <authorList>
            <consortium name="The Broad Institute Genomics Platform"/>
            <consortium name="The Broad Institute Genome Sequencing Center for Infectious Disease"/>
            <person name="Wu L."/>
            <person name="Ma J."/>
        </authorList>
    </citation>
    <scope>NUCLEOTIDE SEQUENCE [LARGE SCALE GENOMIC DNA]</scope>
    <source>
        <strain evidence="7">CGMCC 1.10106</strain>
    </source>
</reference>
<evidence type="ECO:0000256" key="4">
    <source>
        <dbReference type="SAM" id="MobiDB-lite"/>
    </source>
</evidence>
<feature type="compositionally biased region" description="Low complexity" evidence="4">
    <location>
        <begin position="19"/>
        <end position="37"/>
    </location>
</feature>
<protein>
    <recommendedName>
        <fullName evidence="8">TonB-dependent receptor</fullName>
    </recommendedName>
</protein>
<name>A0ABQ1H0Z3_9SPHN</name>